<dbReference type="InterPro" id="IPR000515">
    <property type="entry name" value="MetI-like"/>
</dbReference>
<feature type="transmembrane region" description="Helical" evidence="8">
    <location>
        <begin position="188"/>
        <end position="209"/>
    </location>
</feature>
<accession>A0A6G7WH36</accession>
<dbReference type="CDD" id="cd06261">
    <property type="entry name" value="TM_PBP2"/>
    <property type="match status" value="1"/>
</dbReference>
<dbReference type="PANTHER" id="PTHR42929">
    <property type="entry name" value="INNER MEMBRANE ABC TRANSPORTER PERMEASE PROTEIN YDCU-RELATED-RELATED"/>
    <property type="match status" value="1"/>
</dbReference>
<evidence type="ECO:0000256" key="3">
    <source>
        <dbReference type="ARBA" id="ARBA00022448"/>
    </source>
</evidence>
<evidence type="ECO:0000256" key="1">
    <source>
        <dbReference type="ARBA" id="ARBA00004651"/>
    </source>
</evidence>
<keyword evidence="4" id="KW-1003">Cell membrane</keyword>
<dbReference type="SUPFAM" id="SSF161098">
    <property type="entry name" value="MetI-like"/>
    <property type="match status" value="1"/>
</dbReference>
<evidence type="ECO:0000256" key="6">
    <source>
        <dbReference type="ARBA" id="ARBA00022989"/>
    </source>
</evidence>
<protein>
    <submittedName>
        <fullName evidence="10">ABC transporter permease</fullName>
    </submittedName>
</protein>
<evidence type="ECO:0000256" key="7">
    <source>
        <dbReference type="ARBA" id="ARBA00023136"/>
    </source>
</evidence>
<proteinExistence type="inferred from homology"/>
<evidence type="ECO:0000313" key="11">
    <source>
        <dbReference type="Proteomes" id="UP000501830"/>
    </source>
</evidence>
<dbReference type="GO" id="GO:0055085">
    <property type="term" value="P:transmembrane transport"/>
    <property type="evidence" value="ECO:0007669"/>
    <property type="project" value="InterPro"/>
</dbReference>
<dbReference type="EMBL" id="CP049889">
    <property type="protein sequence ID" value="QIK51574.1"/>
    <property type="molecule type" value="Genomic_DNA"/>
</dbReference>
<evidence type="ECO:0000256" key="8">
    <source>
        <dbReference type="RuleBase" id="RU363032"/>
    </source>
</evidence>
<dbReference type="KEGG" id="jpo:G7058_05640"/>
<dbReference type="PROSITE" id="PS50928">
    <property type="entry name" value="ABC_TM1"/>
    <property type="match status" value="1"/>
</dbReference>
<keyword evidence="5 8" id="KW-0812">Transmembrane</keyword>
<dbReference type="Gene3D" id="1.10.3720.10">
    <property type="entry name" value="MetI-like"/>
    <property type="match status" value="1"/>
</dbReference>
<name>A0A6G7WH36_9LACT</name>
<evidence type="ECO:0000256" key="2">
    <source>
        <dbReference type="ARBA" id="ARBA00007069"/>
    </source>
</evidence>
<dbReference type="Pfam" id="PF00528">
    <property type="entry name" value="BPD_transp_1"/>
    <property type="match status" value="1"/>
</dbReference>
<evidence type="ECO:0000259" key="9">
    <source>
        <dbReference type="PROSITE" id="PS50928"/>
    </source>
</evidence>
<reference evidence="10 11" key="1">
    <citation type="journal article" date="2017" name="Int. J. Syst. Evol. Microbiol.">
        <title>Jeotgalibaca porci sp. nov. and Jeotgalibaca arthritidis sp. nov., isolated from pigs, and emended description of the genus Jeotgalibaca.</title>
        <authorList>
            <person name="Zamora L."/>
            <person name="Perez-Sancho M."/>
            <person name="Dominguez L."/>
            <person name="Fernandez-Garayzabal J.F."/>
            <person name="Vela A.I."/>
        </authorList>
    </citation>
    <scope>NUCLEOTIDE SEQUENCE [LARGE SCALE GENOMIC DNA]</scope>
    <source>
        <strain evidence="10 11">CCUG 69148</strain>
    </source>
</reference>
<feature type="transmembrane region" description="Helical" evidence="8">
    <location>
        <begin position="12"/>
        <end position="33"/>
    </location>
</feature>
<evidence type="ECO:0000256" key="4">
    <source>
        <dbReference type="ARBA" id="ARBA00022475"/>
    </source>
</evidence>
<keyword evidence="6 8" id="KW-1133">Transmembrane helix</keyword>
<feature type="transmembrane region" description="Helical" evidence="8">
    <location>
        <begin position="65"/>
        <end position="85"/>
    </location>
</feature>
<evidence type="ECO:0000256" key="5">
    <source>
        <dbReference type="ARBA" id="ARBA00022692"/>
    </source>
</evidence>
<dbReference type="GO" id="GO:0005886">
    <property type="term" value="C:plasma membrane"/>
    <property type="evidence" value="ECO:0007669"/>
    <property type="project" value="UniProtKB-SubCell"/>
</dbReference>
<keyword evidence="3 8" id="KW-0813">Transport</keyword>
<comment type="similarity">
    <text evidence="2">Belongs to the binding-protein-dependent transport system permease family. CysTW subfamily.</text>
</comment>
<comment type="subcellular location">
    <subcellularLocation>
        <location evidence="1 8">Cell membrane</location>
        <topology evidence="1 8">Multi-pass membrane protein</topology>
    </subcellularLocation>
</comment>
<dbReference type="AlphaFoldDB" id="A0A6G7WH36"/>
<dbReference type="PANTHER" id="PTHR42929:SF5">
    <property type="entry name" value="ABC TRANSPORTER PERMEASE PROTEIN"/>
    <property type="match status" value="1"/>
</dbReference>
<organism evidence="10 11">
    <name type="scientific">Jeotgalibaca porci</name>
    <dbReference type="NCBI Taxonomy" id="1868793"/>
    <lineage>
        <taxon>Bacteria</taxon>
        <taxon>Bacillati</taxon>
        <taxon>Bacillota</taxon>
        <taxon>Bacilli</taxon>
        <taxon>Lactobacillales</taxon>
        <taxon>Carnobacteriaceae</taxon>
        <taxon>Jeotgalibaca</taxon>
    </lineage>
</organism>
<feature type="transmembrane region" description="Helical" evidence="8">
    <location>
        <begin position="145"/>
        <end position="167"/>
    </location>
</feature>
<dbReference type="InterPro" id="IPR035906">
    <property type="entry name" value="MetI-like_sf"/>
</dbReference>
<feature type="transmembrane region" description="Helical" evidence="8">
    <location>
        <begin position="244"/>
        <end position="265"/>
    </location>
</feature>
<sequence>MFVSSKSSPYLIVAPGLILLVVFLVLPLFSIIWPTLYDGGFTLDSYISFFNSSYNVSILWRTVKLSMIVTVLSVIFGLPTAYFIARSNRKWRSLMMGLVLFPLLTNSVVRSFAWINILGTNGIINRALLATGLIQEPIQLLYTEFAITIGSLYLFLPLMITTLVGILENIDSEIVEAAETLGASPVVAFMKVIWPLSIPGVIVGSILVFTGTLTAYTTPQLLGGNQNMMMSTFLYQNAMTLGNWQNAGVIALIMIVTTMVVMKGFNLLAARIDKRGGDLHA</sequence>
<feature type="domain" description="ABC transmembrane type-1" evidence="9">
    <location>
        <begin position="59"/>
        <end position="265"/>
    </location>
</feature>
<keyword evidence="7 8" id="KW-0472">Membrane</keyword>
<gene>
    <name evidence="10" type="ORF">G7058_05640</name>
</gene>
<dbReference type="Proteomes" id="UP000501830">
    <property type="component" value="Chromosome"/>
</dbReference>
<keyword evidence="11" id="KW-1185">Reference proteome</keyword>
<evidence type="ECO:0000313" key="10">
    <source>
        <dbReference type="EMBL" id="QIK51574.1"/>
    </source>
</evidence>